<keyword evidence="5 8" id="KW-0547">Nucleotide-binding</keyword>
<evidence type="ECO:0000256" key="4">
    <source>
        <dbReference type="ARBA" id="ARBA00022694"/>
    </source>
</evidence>
<dbReference type="InterPro" id="IPR012796">
    <property type="entry name" value="Lysidine-tRNA-synth_C"/>
</dbReference>
<keyword evidence="3 8" id="KW-0436">Ligase</keyword>
<dbReference type="Pfam" id="PF01171">
    <property type="entry name" value="ATP_bind_3"/>
    <property type="match status" value="1"/>
</dbReference>
<dbReference type="EMBL" id="JACRSQ010000061">
    <property type="protein sequence ID" value="MBC8545240.1"/>
    <property type="molecule type" value="Genomic_DNA"/>
</dbReference>
<dbReference type="GO" id="GO:0005737">
    <property type="term" value="C:cytoplasm"/>
    <property type="evidence" value="ECO:0007669"/>
    <property type="project" value="UniProtKB-SubCell"/>
</dbReference>
<dbReference type="InterPro" id="IPR012795">
    <property type="entry name" value="tRNA_Ile_lys_synt_N"/>
</dbReference>
<dbReference type="Proteomes" id="UP000657006">
    <property type="component" value="Unassembled WGS sequence"/>
</dbReference>
<dbReference type="GO" id="GO:0006400">
    <property type="term" value="P:tRNA modification"/>
    <property type="evidence" value="ECO:0007669"/>
    <property type="project" value="UniProtKB-UniRule"/>
</dbReference>
<proteinExistence type="inferred from homology"/>
<accession>A0A926I3E0</accession>
<keyword evidence="2 8" id="KW-0963">Cytoplasm</keyword>
<dbReference type="CDD" id="cd01992">
    <property type="entry name" value="TilS_N"/>
    <property type="match status" value="1"/>
</dbReference>
<evidence type="ECO:0000256" key="3">
    <source>
        <dbReference type="ARBA" id="ARBA00022598"/>
    </source>
</evidence>
<evidence type="ECO:0000256" key="8">
    <source>
        <dbReference type="HAMAP-Rule" id="MF_01161"/>
    </source>
</evidence>
<dbReference type="SMART" id="SM00977">
    <property type="entry name" value="TilS_C"/>
    <property type="match status" value="1"/>
</dbReference>
<feature type="domain" description="Lysidine-tRNA(Ile) synthetase C-terminal" evidence="9">
    <location>
        <begin position="373"/>
        <end position="443"/>
    </location>
</feature>
<dbReference type="GO" id="GO:0032267">
    <property type="term" value="F:tRNA(Ile)-lysidine synthase activity"/>
    <property type="evidence" value="ECO:0007669"/>
    <property type="project" value="UniProtKB-EC"/>
</dbReference>
<comment type="subcellular location">
    <subcellularLocation>
        <location evidence="1 8">Cytoplasm</location>
    </subcellularLocation>
</comment>
<dbReference type="SUPFAM" id="SSF52402">
    <property type="entry name" value="Adenine nucleotide alpha hydrolases-like"/>
    <property type="match status" value="1"/>
</dbReference>
<evidence type="ECO:0000313" key="10">
    <source>
        <dbReference type="EMBL" id="MBC8545240.1"/>
    </source>
</evidence>
<keyword evidence="6 8" id="KW-0067">ATP-binding</keyword>
<dbReference type="NCBIfam" id="TIGR02433">
    <property type="entry name" value="lysidine_TilS_C"/>
    <property type="match status" value="1"/>
</dbReference>
<dbReference type="Gene3D" id="3.40.50.620">
    <property type="entry name" value="HUPs"/>
    <property type="match status" value="1"/>
</dbReference>
<dbReference type="HAMAP" id="MF_01161">
    <property type="entry name" value="tRNA_Ile_lys_synt"/>
    <property type="match status" value="1"/>
</dbReference>
<comment type="similarity">
    <text evidence="8">Belongs to the tRNA(Ile)-lysidine synthase family.</text>
</comment>
<dbReference type="InterPro" id="IPR011063">
    <property type="entry name" value="TilS/TtcA_N"/>
</dbReference>
<keyword evidence="11" id="KW-1185">Reference proteome</keyword>
<dbReference type="PANTHER" id="PTHR43033">
    <property type="entry name" value="TRNA(ILE)-LYSIDINE SYNTHASE-RELATED"/>
    <property type="match status" value="1"/>
</dbReference>
<evidence type="ECO:0000259" key="9">
    <source>
        <dbReference type="SMART" id="SM00977"/>
    </source>
</evidence>
<dbReference type="InterPro" id="IPR014729">
    <property type="entry name" value="Rossmann-like_a/b/a_fold"/>
</dbReference>
<dbReference type="PANTHER" id="PTHR43033:SF1">
    <property type="entry name" value="TRNA(ILE)-LYSIDINE SYNTHASE-RELATED"/>
    <property type="match status" value="1"/>
</dbReference>
<dbReference type="Pfam" id="PF11734">
    <property type="entry name" value="TilS_C"/>
    <property type="match status" value="1"/>
</dbReference>
<dbReference type="RefSeq" id="WP_177716239.1">
    <property type="nucleotide sequence ID" value="NZ_JACRSQ010000061.1"/>
</dbReference>
<comment type="domain">
    <text evidence="8">The N-terminal region contains the highly conserved SGGXDS motif, predicted to be a P-loop motif involved in ATP binding.</text>
</comment>
<dbReference type="SUPFAM" id="SSF56037">
    <property type="entry name" value="PheT/TilS domain"/>
    <property type="match status" value="1"/>
</dbReference>
<name>A0A926I3E0_9FIRM</name>
<protein>
    <recommendedName>
        <fullName evidence="8">tRNA(Ile)-lysidine synthase</fullName>
        <ecNumber evidence="8">6.3.4.19</ecNumber>
    </recommendedName>
    <alternativeName>
        <fullName evidence="8">tRNA(Ile)-2-lysyl-cytidine synthase</fullName>
    </alternativeName>
    <alternativeName>
        <fullName evidence="8">tRNA(Ile)-lysidine synthetase</fullName>
    </alternativeName>
</protein>
<evidence type="ECO:0000313" key="11">
    <source>
        <dbReference type="Proteomes" id="UP000657006"/>
    </source>
</evidence>
<comment type="caution">
    <text evidence="10">The sequence shown here is derived from an EMBL/GenBank/DDBJ whole genome shotgun (WGS) entry which is preliminary data.</text>
</comment>
<comment type="function">
    <text evidence="8">Ligates lysine onto the cytidine present at position 34 of the AUA codon-specific tRNA(Ile) that contains the anticodon CAU, in an ATP-dependent manner. Cytidine is converted to lysidine, thus changing the amino acid specificity of the tRNA from methionine to isoleucine.</text>
</comment>
<organism evidence="10 11">
    <name type="scientific">Bianquea renquensis</name>
    <dbReference type="NCBI Taxonomy" id="2763661"/>
    <lineage>
        <taxon>Bacteria</taxon>
        <taxon>Bacillati</taxon>
        <taxon>Bacillota</taxon>
        <taxon>Clostridia</taxon>
        <taxon>Eubacteriales</taxon>
        <taxon>Bianqueaceae</taxon>
        <taxon>Bianquea</taxon>
    </lineage>
</organism>
<evidence type="ECO:0000256" key="5">
    <source>
        <dbReference type="ARBA" id="ARBA00022741"/>
    </source>
</evidence>
<reference evidence="10" key="1">
    <citation type="submission" date="2020-08" db="EMBL/GenBank/DDBJ databases">
        <title>Genome public.</title>
        <authorList>
            <person name="Liu C."/>
            <person name="Sun Q."/>
        </authorList>
    </citation>
    <scope>NUCLEOTIDE SEQUENCE</scope>
    <source>
        <strain evidence="10">NSJ-32</strain>
    </source>
</reference>
<dbReference type="InterPro" id="IPR012094">
    <property type="entry name" value="tRNA_Ile_lys_synt"/>
</dbReference>
<evidence type="ECO:0000256" key="6">
    <source>
        <dbReference type="ARBA" id="ARBA00022840"/>
    </source>
</evidence>
<dbReference type="NCBIfam" id="TIGR02432">
    <property type="entry name" value="lysidine_TilS_N"/>
    <property type="match status" value="1"/>
</dbReference>
<dbReference type="SUPFAM" id="SSF82829">
    <property type="entry name" value="MesJ substrate recognition domain-like"/>
    <property type="match status" value="1"/>
</dbReference>
<dbReference type="GO" id="GO:0005524">
    <property type="term" value="F:ATP binding"/>
    <property type="evidence" value="ECO:0007669"/>
    <property type="project" value="UniProtKB-UniRule"/>
</dbReference>
<comment type="catalytic activity">
    <reaction evidence="7 8">
        <text>cytidine(34) in tRNA(Ile2) + L-lysine + ATP = lysidine(34) in tRNA(Ile2) + AMP + diphosphate + H(+)</text>
        <dbReference type="Rhea" id="RHEA:43744"/>
        <dbReference type="Rhea" id="RHEA-COMP:10625"/>
        <dbReference type="Rhea" id="RHEA-COMP:10670"/>
        <dbReference type="ChEBI" id="CHEBI:15378"/>
        <dbReference type="ChEBI" id="CHEBI:30616"/>
        <dbReference type="ChEBI" id="CHEBI:32551"/>
        <dbReference type="ChEBI" id="CHEBI:33019"/>
        <dbReference type="ChEBI" id="CHEBI:82748"/>
        <dbReference type="ChEBI" id="CHEBI:83665"/>
        <dbReference type="ChEBI" id="CHEBI:456215"/>
        <dbReference type="EC" id="6.3.4.19"/>
    </reaction>
</comment>
<dbReference type="Gene3D" id="1.20.59.20">
    <property type="match status" value="1"/>
</dbReference>
<keyword evidence="4 8" id="KW-0819">tRNA processing</keyword>
<evidence type="ECO:0000256" key="7">
    <source>
        <dbReference type="ARBA" id="ARBA00048539"/>
    </source>
</evidence>
<sequence length="452" mass="51582">MLTKVRDYILHQHLIEPGETVQVGVSGGADSVCLLYVLSQLRSDLQFELEAVHVNHNLRSTAHRDEDFTSGICREWGIPCRIVSVDVMSRRQRERRGVEEAARQLRYEAFAESSAQKTALAHHMQDQAETVLMNLIRGSGTKGLAGMLPKNGNVIRPLLCCSKREIIGYMQDHGLQWVEDETNQDVEFTRNRIRHQLIRMIEEQWNPNFCVSASHAAAMLQQDEEFLSSMARAQYQRLKRERGVLLLEMTELPPALASRVARLFLEDVGHGRDIGFSHIQAILDMADKPSGSKINLPGGLTLERSYDILQCYQESGDLEDGWAYPIESIPCEIDVPENKLKIRLRFVKSIKNTNICEKLYTKWIDYDTIKDTLQVRTRRPGDYISAAGGRKKLKDYFIDEKIPRSERDRIPLLADGSHILWIIGYRLSDGCKIGEETKRVLEIDAEFPGAYI</sequence>
<gene>
    <name evidence="8 10" type="primary">tilS</name>
    <name evidence="10" type="ORF">H8730_17035</name>
</gene>
<dbReference type="AlphaFoldDB" id="A0A926I3E0"/>
<evidence type="ECO:0000256" key="2">
    <source>
        <dbReference type="ARBA" id="ARBA00022490"/>
    </source>
</evidence>
<dbReference type="EC" id="6.3.4.19" evidence="8"/>
<evidence type="ECO:0000256" key="1">
    <source>
        <dbReference type="ARBA" id="ARBA00004496"/>
    </source>
</evidence>
<feature type="binding site" evidence="8">
    <location>
        <begin position="26"/>
        <end position="31"/>
    </location>
    <ligand>
        <name>ATP</name>
        <dbReference type="ChEBI" id="CHEBI:30616"/>
    </ligand>
</feature>